<protein>
    <submittedName>
        <fullName evidence="2">ElaA protein</fullName>
    </submittedName>
</protein>
<organism evidence="2 3">
    <name type="scientific">Alkalicoccobacillus murimartini</name>
    <dbReference type="NCBI Taxonomy" id="171685"/>
    <lineage>
        <taxon>Bacteria</taxon>
        <taxon>Bacillati</taxon>
        <taxon>Bacillota</taxon>
        <taxon>Bacilli</taxon>
        <taxon>Bacillales</taxon>
        <taxon>Bacillaceae</taxon>
        <taxon>Alkalicoccobacillus</taxon>
    </lineage>
</organism>
<evidence type="ECO:0000313" key="2">
    <source>
        <dbReference type="EMBL" id="MDQ0207966.1"/>
    </source>
</evidence>
<evidence type="ECO:0000313" key="3">
    <source>
        <dbReference type="Proteomes" id="UP001225034"/>
    </source>
</evidence>
<keyword evidence="3" id="KW-1185">Reference proteome</keyword>
<dbReference type="Pfam" id="PF13673">
    <property type="entry name" value="Acetyltransf_10"/>
    <property type="match status" value="1"/>
</dbReference>
<feature type="domain" description="N-acetyltransferase" evidence="1">
    <location>
        <begin position="6"/>
        <end position="148"/>
    </location>
</feature>
<dbReference type="PROSITE" id="PS51186">
    <property type="entry name" value="GNAT"/>
    <property type="match status" value="1"/>
</dbReference>
<dbReference type="SUPFAM" id="SSF55729">
    <property type="entry name" value="Acyl-CoA N-acyltransferases (Nat)"/>
    <property type="match status" value="1"/>
</dbReference>
<proteinExistence type="predicted"/>
<dbReference type="RefSeq" id="WP_306983671.1">
    <property type="nucleotide sequence ID" value="NZ_JAUSUA010000004.1"/>
</dbReference>
<sequence length="150" mass="17757">MKWVKKTFSELHTQELYDILQARVNVFVFEQNCPYEEVDGKDQEAIHLVGYVGDELAAYSRLFLPSAEREHASIGRVLVKKEWRGSESGKELMRQSIHVLEEDYSQQTIQIQAQFYLDRFYRSFDFTPISEVYLLDDIDHVDMLRTKRSK</sequence>
<dbReference type="InterPro" id="IPR000182">
    <property type="entry name" value="GNAT_dom"/>
</dbReference>
<dbReference type="InterPro" id="IPR016181">
    <property type="entry name" value="Acyl_CoA_acyltransferase"/>
</dbReference>
<dbReference type="Gene3D" id="3.40.630.30">
    <property type="match status" value="1"/>
</dbReference>
<reference evidence="2 3" key="1">
    <citation type="submission" date="2023-07" db="EMBL/GenBank/DDBJ databases">
        <title>Genomic Encyclopedia of Type Strains, Phase IV (KMG-IV): sequencing the most valuable type-strain genomes for metagenomic binning, comparative biology and taxonomic classification.</title>
        <authorList>
            <person name="Goeker M."/>
        </authorList>
    </citation>
    <scope>NUCLEOTIDE SEQUENCE [LARGE SCALE GENOMIC DNA]</scope>
    <source>
        <strain evidence="2 3">DSM 19154</strain>
    </source>
</reference>
<name>A0ABT9YJC8_9BACI</name>
<accession>A0ABT9YJC8</accession>
<evidence type="ECO:0000259" key="1">
    <source>
        <dbReference type="PROSITE" id="PS51186"/>
    </source>
</evidence>
<dbReference type="Proteomes" id="UP001225034">
    <property type="component" value="Unassembled WGS sequence"/>
</dbReference>
<dbReference type="EMBL" id="JAUSUA010000004">
    <property type="protein sequence ID" value="MDQ0207966.1"/>
    <property type="molecule type" value="Genomic_DNA"/>
</dbReference>
<gene>
    <name evidence="2" type="ORF">J2S05_002775</name>
</gene>
<dbReference type="CDD" id="cd04301">
    <property type="entry name" value="NAT_SF"/>
    <property type="match status" value="1"/>
</dbReference>
<comment type="caution">
    <text evidence="2">The sequence shown here is derived from an EMBL/GenBank/DDBJ whole genome shotgun (WGS) entry which is preliminary data.</text>
</comment>